<reference evidence="11 12" key="1">
    <citation type="submission" date="2016-10" db="EMBL/GenBank/DDBJ databases">
        <authorList>
            <person name="de Groot N.N."/>
        </authorList>
    </citation>
    <scope>NUCLEOTIDE SEQUENCE [LARGE SCALE GENOMIC DNA]</scope>
    <source>
        <strain evidence="11 12">DSM 9990</strain>
    </source>
</reference>
<dbReference type="InterPro" id="IPR011063">
    <property type="entry name" value="TilS/TtcA_N"/>
</dbReference>
<dbReference type="CDD" id="cd01992">
    <property type="entry name" value="TilS_N"/>
    <property type="match status" value="1"/>
</dbReference>
<dbReference type="STRING" id="39841.SAMN05660836_01831"/>
<dbReference type="Proteomes" id="UP000199611">
    <property type="component" value="Unassembled WGS sequence"/>
</dbReference>
<protein>
    <recommendedName>
        <fullName evidence="8">tRNA(Ile)-lysidine synthase</fullName>
        <ecNumber evidence="8">6.3.4.19</ecNumber>
    </recommendedName>
    <alternativeName>
        <fullName evidence="8">tRNA(Ile)-2-lysyl-cytidine synthase</fullName>
    </alternativeName>
    <alternativeName>
        <fullName evidence="8">tRNA(Ile)-lysidine synthetase</fullName>
    </alternativeName>
</protein>
<comment type="subcellular location">
    <subcellularLocation>
        <location evidence="1 8">Cytoplasm</location>
    </subcellularLocation>
</comment>
<evidence type="ECO:0000256" key="2">
    <source>
        <dbReference type="ARBA" id="ARBA00022490"/>
    </source>
</evidence>
<dbReference type="GO" id="GO:0005737">
    <property type="term" value="C:cytoplasm"/>
    <property type="evidence" value="ECO:0007669"/>
    <property type="project" value="UniProtKB-SubCell"/>
</dbReference>
<name>A0A1I4UJ47_9BACT</name>
<keyword evidence="3 8" id="KW-0436">Ligase</keyword>
<keyword evidence="9" id="KW-0812">Transmembrane</keyword>
<keyword evidence="2 8" id="KW-0963">Cytoplasm</keyword>
<keyword evidence="9" id="KW-0472">Membrane</keyword>
<evidence type="ECO:0000313" key="12">
    <source>
        <dbReference type="Proteomes" id="UP000199611"/>
    </source>
</evidence>
<dbReference type="GO" id="GO:0032267">
    <property type="term" value="F:tRNA(Ile)-lysidine synthase activity"/>
    <property type="evidence" value="ECO:0007669"/>
    <property type="project" value="UniProtKB-EC"/>
</dbReference>
<keyword evidence="9" id="KW-1133">Transmembrane helix</keyword>
<dbReference type="GO" id="GO:0005524">
    <property type="term" value="F:ATP binding"/>
    <property type="evidence" value="ECO:0007669"/>
    <property type="project" value="UniProtKB-UniRule"/>
</dbReference>
<dbReference type="Gene3D" id="3.40.50.620">
    <property type="entry name" value="HUPs"/>
    <property type="match status" value="1"/>
</dbReference>
<keyword evidence="6 8" id="KW-0067">ATP-binding</keyword>
<dbReference type="HAMAP" id="MF_01161">
    <property type="entry name" value="tRNA_Ile_lys_synt"/>
    <property type="match status" value="1"/>
</dbReference>
<dbReference type="InterPro" id="IPR012796">
    <property type="entry name" value="Lysidine-tRNA-synth_C"/>
</dbReference>
<keyword evidence="12" id="KW-1185">Reference proteome</keyword>
<evidence type="ECO:0000313" key="11">
    <source>
        <dbReference type="EMBL" id="SFM89032.1"/>
    </source>
</evidence>
<evidence type="ECO:0000256" key="3">
    <source>
        <dbReference type="ARBA" id="ARBA00022598"/>
    </source>
</evidence>
<comment type="catalytic activity">
    <reaction evidence="7 8">
        <text>cytidine(34) in tRNA(Ile2) + L-lysine + ATP = lysidine(34) in tRNA(Ile2) + AMP + diphosphate + H(+)</text>
        <dbReference type="Rhea" id="RHEA:43744"/>
        <dbReference type="Rhea" id="RHEA-COMP:10625"/>
        <dbReference type="Rhea" id="RHEA-COMP:10670"/>
        <dbReference type="ChEBI" id="CHEBI:15378"/>
        <dbReference type="ChEBI" id="CHEBI:30616"/>
        <dbReference type="ChEBI" id="CHEBI:32551"/>
        <dbReference type="ChEBI" id="CHEBI:33019"/>
        <dbReference type="ChEBI" id="CHEBI:82748"/>
        <dbReference type="ChEBI" id="CHEBI:83665"/>
        <dbReference type="ChEBI" id="CHEBI:456215"/>
        <dbReference type="EC" id="6.3.4.19"/>
    </reaction>
</comment>
<dbReference type="SMART" id="SM00977">
    <property type="entry name" value="TilS_C"/>
    <property type="match status" value="1"/>
</dbReference>
<feature type="domain" description="Lysidine-tRNA(Ile) synthetase C-terminal" evidence="10">
    <location>
        <begin position="405"/>
        <end position="477"/>
    </location>
</feature>
<keyword evidence="4 8" id="KW-0819">tRNA processing</keyword>
<dbReference type="PANTHER" id="PTHR43033">
    <property type="entry name" value="TRNA(ILE)-LYSIDINE SYNTHASE-RELATED"/>
    <property type="match status" value="1"/>
</dbReference>
<dbReference type="NCBIfam" id="TIGR02432">
    <property type="entry name" value="lysidine_TilS_N"/>
    <property type="match status" value="1"/>
</dbReference>
<comment type="function">
    <text evidence="8">Ligates lysine onto the cytidine present at position 34 of the AUA codon-specific tRNA(Ile) that contains the anticodon CAU, in an ATP-dependent manner. Cytidine is converted to lysidine, thus changing the amino acid specificity of the tRNA from methionine to isoleucine.</text>
</comment>
<dbReference type="Gene3D" id="1.20.59.20">
    <property type="match status" value="1"/>
</dbReference>
<dbReference type="InterPro" id="IPR014729">
    <property type="entry name" value="Rossmann-like_a/b/a_fold"/>
</dbReference>
<dbReference type="GO" id="GO:0006400">
    <property type="term" value="P:tRNA modification"/>
    <property type="evidence" value="ECO:0007669"/>
    <property type="project" value="UniProtKB-UniRule"/>
</dbReference>
<dbReference type="InterPro" id="IPR020825">
    <property type="entry name" value="Phe-tRNA_synthase-like_B3/B4"/>
</dbReference>
<dbReference type="InterPro" id="IPR012094">
    <property type="entry name" value="tRNA_Ile_lys_synt"/>
</dbReference>
<evidence type="ECO:0000256" key="1">
    <source>
        <dbReference type="ARBA" id="ARBA00004496"/>
    </source>
</evidence>
<evidence type="ECO:0000256" key="8">
    <source>
        <dbReference type="HAMAP-Rule" id="MF_01161"/>
    </source>
</evidence>
<dbReference type="SUPFAM" id="SSF52402">
    <property type="entry name" value="Adenine nucleotide alpha hydrolases-like"/>
    <property type="match status" value="1"/>
</dbReference>
<dbReference type="AlphaFoldDB" id="A0A1I4UJ47"/>
<dbReference type="Pfam" id="PF01171">
    <property type="entry name" value="ATP_bind_3"/>
    <property type="match status" value="1"/>
</dbReference>
<evidence type="ECO:0000256" key="5">
    <source>
        <dbReference type="ARBA" id="ARBA00022741"/>
    </source>
</evidence>
<keyword evidence="5 8" id="KW-0547">Nucleotide-binding</keyword>
<dbReference type="InterPro" id="IPR012795">
    <property type="entry name" value="tRNA_Ile_lys_synt_N"/>
</dbReference>
<dbReference type="PANTHER" id="PTHR43033:SF1">
    <property type="entry name" value="TRNA(ILE)-LYSIDINE SYNTHASE-RELATED"/>
    <property type="match status" value="1"/>
</dbReference>
<dbReference type="EMBL" id="FOUU01000006">
    <property type="protein sequence ID" value="SFM89032.1"/>
    <property type="molecule type" value="Genomic_DNA"/>
</dbReference>
<accession>A0A1I4UJ47</accession>
<evidence type="ECO:0000256" key="9">
    <source>
        <dbReference type="SAM" id="Phobius"/>
    </source>
</evidence>
<comment type="domain">
    <text evidence="8">The N-terminal region contains the highly conserved SGGXDS motif, predicted to be a P-loop motif involved in ATP binding.</text>
</comment>
<dbReference type="Gene3D" id="3.50.40.10">
    <property type="entry name" value="Phenylalanyl-trna Synthetase, Chain B, domain 3"/>
    <property type="match status" value="1"/>
</dbReference>
<dbReference type="EC" id="6.3.4.19" evidence="8"/>
<dbReference type="RefSeq" id="WP_177193596.1">
    <property type="nucleotide sequence ID" value="NZ_FOUU01000006.1"/>
</dbReference>
<gene>
    <name evidence="8" type="primary">tilS</name>
    <name evidence="11" type="ORF">SAMN05660836_01831</name>
</gene>
<feature type="binding site" evidence="8">
    <location>
        <begin position="42"/>
        <end position="47"/>
    </location>
    <ligand>
        <name>ATP</name>
        <dbReference type="ChEBI" id="CHEBI:30616"/>
    </ligand>
</feature>
<proteinExistence type="inferred from homology"/>
<organism evidence="11 12">
    <name type="scientific">Thermodesulforhabdus norvegica</name>
    <dbReference type="NCBI Taxonomy" id="39841"/>
    <lineage>
        <taxon>Bacteria</taxon>
        <taxon>Pseudomonadati</taxon>
        <taxon>Thermodesulfobacteriota</taxon>
        <taxon>Syntrophobacteria</taxon>
        <taxon>Syntrophobacterales</taxon>
        <taxon>Thermodesulforhabdaceae</taxon>
        <taxon>Thermodesulforhabdus</taxon>
    </lineage>
</organism>
<comment type="similarity">
    <text evidence="8">Belongs to the tRNA(Ile)-lysidine synthase family.</text>
</comment>
<sequence>MSHRQATRSEAELHPLERAVLTYLSRRGIELKKDSHVLVAVSGGPDSIALLLVLIALKKLLHISRYGIVHFNHRLRKEADEDENFVRKLASNFGIDFYSGSEDVKEYALKRKISIEMAARECRYRFFFHIKAELKADYLALGHTGSDQAEEILLRLIRGTGPDGFSGMPVLSKKGLFRPLLGVFRSDIISYLNEMKATYRTDESNFSLRFQRNRIRHEVFPLLDKISGRSVERIICRTAELFTEDAIFINDIVEQAWNEISLFSARDRQWIWDRKKFCENKVGLQRRIIRKLFGEIKGDLYSLSFEQVENLRRFILEGHSGKKLELHGISALIEGNFVRFSDEISEKKPFPGDRQIIPSPGRYEIKSTGGQLILTLISQSEAKQIVARGNEAEVVFDADKISWPMVLRFWQPGDRFQPLGMRGRSKKVQDFFTDRKIPLSRRHRIPILCDQEKICWIAGMRADERTRITESTKRFLLARYTET</sequence>
<evidence type="ECO:0000256" key="7">
    <source>
        <dbReference type="ARBA" id="ARBA00048539"/>
    </source>
</evidence>
<dbReference type="SUPFAM" id="SSF56037">
    <property type="entry name" value="PheT/TilS domain"/>
    <property type="match status" value="1"/>
</dbReference>
<feature type="transmembrane region" description="Helical" evidence="9">
    <location>
        <begin position="36"/>
        <end position="57"/>
    </location>
</feature>
<dbReference type="SUPFAM" id="SSF82829">
    <property type="entry name" value="MesJ substrate recognition domain-like"/>
    <property type="match status" value="1"/>
</dbReference>
<dbReference type="NCBIfam" id="TIGR02433">
    <property type="entry name" value="lysidine_TilS_C"/>
    <property type="match status" value="1"/>
</dbReference>
<evidence type="ECO:0000256" key="4">
    <source>
        <dbReference type="ARBA" id="ARBA00022694"/>
    </source>
</evidence>
<dbReference type="Pfam" id="PF11734">
    <property type="entry name" value="TilS_C"/>
    <property type="match status" value="1"/>
</dbReference>
<evidence type="ECO:0000256" key="6">
    <source>
        <dbReference type="ARBA" id="ARBA00022840"/>
    </source>
</evidence>
<evidence type="ECO:0000259" key="10">
    <source>
        <dbReference type="SMART" id="SM00977"/>
    </source>
</evidence>